<evidence type="ECO:0000256" key="1">
    <source>
        <dbReference type="SAM" id="MobiDB-lite"/>
    </source>
</evidence>
<reference evidence="2 3" key="2">
    <citation type="submission" date="2019-05" db="EMBL/GenBank/DDBJ databases">
        <title>Glycomyces buryatensis sp. nov.</title>
        <authorList>
            <person name="Nikitina E."/>
        </authorList>
    </citation>
    <scope>NUCLEOTIDE SEQUENCE [LARGE SCALE GENOMIC DNA]</scope>
    <source>
        <strain evidence="2 3">18</strain>
    </source>
</reference>
<dbReference type="EMBL" id="STGY01000077">
    <property type="protein sequence ID" value="THV34684.1"/>
    <property type="molecule type" value="Genomic_DNA"/>
</dbReference>
<evidence type="ECO:0000313" key="2">
    <source>
        <dbReference type="EMBL" id="THV34684.1"/>
    </source>
</evidence>
<name>A0A4S8Q3D7_9ACTN</name>
<reference evidence="3" key="1">
    <citation type="submission" date="2019-04" db="EMBL/GenBank/DDBJ databases">
        <title>Nocardioides xinjiangensis sp. nov.</title>
        <authorList>
            <person name="Liu S."/>
        </authorList>
    </citation>
    <scope>NUCLEOTIDE SEQUENCE [LARGE SCALE GENOMIC DNA]</scope>
    <source>
        <strain evidence="3">18</strain>
    </source>
</reference>
<feature type="compositionally biased region" description="Acidic residues" evidence="1">
    <location>
        <begin position="185"/>
        <end position="204"/>
    </location>
</feature>
<organism evidence="2 3">
    <name type="scientific">Glycomyces buryatensis</name>
    <dbReference type="NCBI Taxonomy" id="2570927"/>
    <lineage>
        <taxon>Bacteria</taxon>
        <taxon>Bacillati</taxon>
        <taxon>Actinomycetota</taxon>
        <taxon>Actinomycetes</taxon>
        <taxon>Glycomycetales</taxon>
        <taxon>Glycomycetaceae</taxon>
        <taxon>Glycomyces</taxon>
    </lineage>
</organism>
<protein>
    <submittedName>
        <fullName evidence="2">Uncharacterized protein</fullName>
    </submittedName>
</protein>
<feature type="region of interest" description="Disordered" evidence="1">
    <location>
        <begin position="168"/>
        <end position="204"/>
    </location>
</feature>
<accession>A0A4S8Q3D7</accession>
<sequence>MDSNDSSYSSSDSSQGSSQPPPEPDRSSDSSSGYEADQDHRETDRDSDDRTADLGRPGGSGRRSESRSDRDDNDDTVRPNASFGFEPGMDGADPQPEMHVPSEEAPGFGFDPDSGLTADVPVADFTMPVPGDSGTGLTTVLGLTFKGWAAIVIAAATVLITGVALSGNESDADTGGDDFSSTDLTDTDPETDEPWTEEEETEPLDPVEAAVVGDCFVDYGDEYSADIEPTSCGAGSFETVDIFEGTSDLASCDSVENANKAVTSTAASRVLCLSYIAIDGDDAYQAQVDECVYGPNETGSAWGTIGCEDGAFRVLERLEGQSDMGMCSESTYYNHAISYTTSETYLDVVLCLQMIYPGGDIGYAEMDHCMSMTGDYEYFEFVSDCSSGNVYLTGRTSEDVDSESWCNGWGWYNWTNPDFPEHTFTACWGWL</sequence>
<keyword evidence="3" id="KW-1185">Reference proteome</keyword>
<comment type="caution">
    <text evidence="2">The sequence shown here is derived from an EMBL/GenBank/DDBJ whole genome shotgun (WGS) entry which is preliminary data.</text>
</comment>
<proteinExistence type="predicted"/>
<feature type="region of interest" description="Disordered" evidence="1">
    <location>
        <begin position="1"/>
        <end position="116"/>
    </location>
</feature>
<dbReference type="RefSeq" id="WP_136537066.1">
    <property type="nucleotide sequence ID" value="NZ_STGY01000077.1"/>
</dbReference>
<feature type="compositionally biased region" description="Basic and acidic residues" evidence="1">
    <location>
        <begin position="37"/>
        <end position="53"/>
    </location>
</feature>
<dbReference type="OrthoDB" id="3700382at2"/>
<feature type="compositionally biased region" description="Low complexity" evidence="1">
    <location>
        <begin position="1"/>
        <end position="18"/>
    </location>
</feature>
<evidence type="ECO:0000313" key="3">
    <source>
        <dbReference type="Proteomes" id="UP000308760"/>
    </source>
</evidence>
<dbReference type="AlphaFoldDB" id="A0A4S8Q3D7"/>
<dbReference type="Proteomes" id="UP000308760">
    <property type="component" value="Unassembled WGS sequence"/>
</dbReference>
<gene>
    <name evidence="2" type="ORF">FAB82_23840</name>
</gene>